<proteinExistence type="predicted"/>
<feature type="transmembrane region" description="Helical" evidence="1">
    <location>
        <begin position="12"/>
        <end position="33"/>
    </location>
</feature>
<evidence type="ECO:0008006" key="4">
    <source>
        <dbReference type="Google" id="ProtNLM"/>
    </source>
</evidence>
<sequence>MAITHEMLTLMLQFGGFIVGLLSLVVTIVVALTKRNDRP</sequence>
<dbReference type="Proteomes" id="UP000316882">
    <property type="component" value="Unassembled WGS sequence"/>
</dbReference>
<keyword evidence="1" id="KW-0472">Membrane</keyword>
<evidence type="ECO:0000256" key="1">
    <source>
        <dbReference type="SAM" id="Phobius"/>
    </source>
</evidence>
<comment type="caution">
    <text evidence="2">The sequence shown here is derived from an EMBL/GenBank/DDBJ whole genome shotgun (WGS) entry which is preliminary data.</text>
</comment>
<dbReference type="EMBL" id="BJMH01000083">
    <property type="protein sequence ID" value="GEB35942.1"/>
    <property type="molecule type" value="Genomic_DNA"/>
</dbReference>
<gene>
    <name evidence="2" type="ORF">BPA01_55220</name>
</gene>
<evidence type="ECO:0000313" key="2">
    <source>
        <dbReference type="EMBL" id="GEB35942.1"/>
    </source>
</evidence>
<dbReference type="InterPro" id="IPR031616">
    <property type="entry name" value="BsrE-like"/>
</dbReference>
<reference evidence="2 3" key="1">
    <citation type="submission" date="2019-06" db="EMBL/GenBank/DDBJ databases">
        <title>Whole genome shotgun sequence of Brevibacillus parabrevis NBRC 12334.</title>
        <authorList>
            <person name="Hosoyama A."/>
            <person name="Uohara A."/>
            <person name="Ohji S."/>
            <person name="Ichikawa N."/>
        </authorList>
    </citation>
    <scope>NUCLEOTIDE SEQUENCE [LARGE SCALE GENOMIC DNA]</scope>
    <source>
        <strain evidence="2 3">NBRC 12334</strain>
    </source>
</reference>
<name>A0A4Y3PN18_BREPA</name>
<organism evidence="2 3">
    <name type="scientific">Brevibacillus parabrevis</name>
    <dbReference type="NCBI Taxonomy" id="54914"/>
    <lineage>
        <taxon>Bacteria</taxon>
        <taxon>Bacillati</taxon>
        <taxon>Bacillota</taxon>
        <taxon>Bacilli</taxon>
        <taxon>Bacillales</taxon>
        <taxon>Paenibacillaceae</taxon>
        <taxon>Brevibacillus</taxon>
    </lineage>
</organism>
<dbReference type="AlphaFoldDB" id="A0A4Y3PN18"/>
<dbReference type="Pfam" id="PF16935">
    <property type="entry name" value="Hol_Tox"/>
    <property type="match status" value="1"/>
</dbReference>
<keyword evidence="3" id="KW-1185">Reference proteome</keyword>
<keyword evidence="1" id="KW-0812">Transmembrane</keyword>
<protein>
    <recommendedName>
        <fullName evidence="4">Holin-like toxin</fullName>
    </recommendedName>
</protein>
<evidence type="ECO:0000313" key="3">
    <source>
        <dbReference type="Proteomes" id="UP000316882"/>
    </source>
</evidence>
<accession>A0A4Y3PN18</accession>
<keyword evidence="1" id="KW-1133">Transmembrane helix</keyword>
<dbReference type="RefSeq" id="WP_229049831.1">
    <property type="nucleotide sequence ID" value="NZ_BJMH01000083.1"/>
</dbReference>
<dbReference type="GeneID" id="87614973"/>